<dbReference type="EMBL" id="QFPO01000002">
    <property type="protein sequence ID" value="PZQ19541.1"/>
    <property type="molecule type" value="Genomic_DNA"/>
</dbReference>
<dbReference type="InterPro" id="IPR035932">
    <property type="entry name" value="HflD-like_sf"/>
</dbReference>
<dbReference type="PANTHER" id="PTHR38100:SF1">
    <property type="entry name" value="HIGH FREQUENCY LYSOGENIZATION PROTEIN HFLD"/>
    <property type="match status" value="1"/>
</dbReference>
<dbReference type="PROSITE" id="PS51257">
    <property type="entry name" value="PROKAR_LIPOPROTEIN"/>
    <property type="match status" value="1"/>
</dbReference>
<keyword evidence="2 4" id="KW-0963">Cytoplasm</keyword>
<dbReference type="PANTHER" id="PTHR38100">
    <property type="entry name" value="HIGH FREQUENCY LYSOGENIZATION PROTEIN HFLD"/>
    <property type="match status" value="1"/>
</dbReference>
<evidence type="ECO:0000256" key="3">
    <source>
        <dbReference type="ARBA" id="ARBA00023136"/>
    </source>
</evidence>
<dbReference type="GO" id="GO:0005886">
    <property type="term" value="C:plasma membrane"/>
    <property type="evidence" value="ECO:0007669"/>
    <property type="project" value="UniProtKB-SubCell"/>
</dbReference>
<evidence type="ECO:0000313" key="5">
    <source>
        <dbReference type="EMBL" id="PZQ19541.1"/>
    </source>
</evidence>
<sequence length="207" mass="22682">MRESRVIALAGVFQACTLVRGVAIDGRCDAQAAQASIASILRIDAETPQAVFGGLSGVRLGLESLIRQIEGADRDLQLTQLVVSALRLERKLSRRPAMLETLRRAIESAQRQAEHFGIESPSLTGRLAGIYADTLSTLRPRIVVHGNPLQLSQEAKVEQIRALLLAAIRAAVLWRQVGGNQWRLLFRRREYAMLARGLLARATLDAG</sequence>
<name>A0A2W5KR39_9GAMM</name>
<comment type="subcellular location">
    <subcellularLocation>
        <location evidence="4">Cytoplasm</location>
    </subcellularLocation>
    <subcellularLocation>
        <location evidence="4">Cell membrane</location>
        <topology evidence="4">Peripheral membrane protein</topology>
        <orientation evidence="4">Cytoplasmic side</orientation>
    </subcellularLocation>
</comment>
<organism evidence="5 6">
    <name type="scientific">Rhodanobacter denitrificans</name>
    <dbReference type="NCBI Taxonomy" id="666685"/>
    <lineage>
        <taxon>Bacteria</taxon>
        <taxon>Pseudomonadati</taxon>
        <taxon>Pseudomonadota</taxon>
        <taxon>Gammaproteobacteria</taxon>
        <taxon>Lysobacterales</taxon>
        <taxon>Rhodanobacteraceae</taxon>
        <taxon>Rhodanobacter</taxon>
    </lineage>
</organism>
<dbReference type="InterPro" id="IPR007451">
    <property type="entry name" value="HflD"/>
</dbReference>
<dbReference type="NCBIfam" id="NF001246">
    <property type="entry name" value="PRK00218.1-2"/>
    <property type="match status" value="1"/>
</dbReference>
<dbReference type="HAMAP" id="MF_00695">
    <property type="entry name" value="HflD_protein"/>
    <property type="match status" value="1"/>
</dbReference>
<evidence type="ECO:0000256" key="1">
    <source>
        <dbReference type="ARBA" id="ARBA00022475"/>
    </source>
</evidence>
<proteinExistence type="inferred from homology"/>
<dbReference type="SUPFAM" id="SSF101322">
    <property type="entry name" value="YcfC-like"/>
    <property type="match status" value="1"/>
</dbReference>
<dbReference type="Pfam" id="PF04356">
    <property type="entry name" value="DUF489"/>
    <property type="match status" value="1"/>
</dbReference>
<reference evidence="5 6" key="1">
    <citation type="submission" date="2017-08" db="EMBL/GenBank/DDBJ databases">
        <title>Infants hospitalized years apart are colonized by the same room-sourced microbial strains.</title>
        <authorList>
            <person name="Brooks B."/>
            <person name="Olm M.R."/>
            <person name="Firek B.A."/>
            <person name="Baker R."/>
            <person name="Thomas B.C."/>
            <person name="Morowitz M.J."/>
            <person name="Banfield J.F."/>
        </authorList>
    </citation>
    <scope>NUCLEOTIDE SEQUENCE [LARGE SCALE GENOMIC DNA]</scope>
    <source>
        <strain evidence="5">S2_005_003_R2_42</strain>
    </source>
</reference>
<keyword evidence="3 4" id="KW-0472">Membrane</keyword>
<dbReference type="GO" id="GO:0005737">
    <property type="term" value="C:cytoplasm"/>
    <property type="evidence" value="ECO:0007669"/>
    <property type="project" value="UniProtKB-SubCell"/>
</dbReference>
<evidence type="ECO:0000256" key="2">
    <source>
        <dbReference type="ARBA" id="ARBA00022490"/>
    </source>
</evidence>
<evidence type="ECO:0000256" key="4">
    <source>
        <dbReference type="HAMAP-Rule" id="MF_00695"/>
    </source>
</evidence>
<keyword evidence="1 4" id="KW-1003">Cell membrane</keyword>
<comment type="similarity">
    <text evidence="4">Belongs to the HflD family.</text>
</comment>
<comment type="caution">
    <text evidence="5">The sequence shown here is derived from an EMBL/GenBank/DDBJ whole genome shotgun (WGS) entry which is preliminary data.</text>
</comment>
<dbReference type="Gene3D" id="1.10.3890.10">
    <property type="entry name" value="HflD-like"/>
    <property type="match status" value="1"/>
</dbReference>
<gene>
    <name evidence="4" type="primary">hflD</name>
    <name evidence="5" type="ORF">DI564_02215</name>
</gene>
<protein>
    <recommendedName>
        <fullName evidence="4">High frequency lysogenization protein HflD homolog</fullName>
    </recommendedName>
</protein>
<dbReference type="AlphaFoldDB" id="A0A2W5KR39"/>
<accession>A0A2W5KR39</accession>
<dbReference type="Proteomes" id="UP000249046">
    <property type="component" value="Unassembled WGS sequence"/>
</dbReference>
<evidence type="ECO:0000313" key="6">
    <source>
        <dbReference type="Proteomes" id="UP000249046"/>
    </source>
</evidence>